<organism evidence="1 2">
    <name type="scientific">Olivibacter oleidegradans</name>
    <dbReference type="NCBI Taxonomy" id="760123"/>
    <lineage>
        <taxon>Bacteria</taxon>
        <taxon>Pseudomonadati</taxon>
        <taxon>Bacteroidota</taxon>
        <taxon>Sphingobacteriia</taxon>
        <taxon>Sphingobacteriales</taxon>
        <taxon>Sphingobacteriaceae</taxon>
        <taxon>Olivibacter</taxon>
    </lineage>
</organism>
<comment type="caution">
    <text evidence="1">The sequence shown here is derived from an EMBL/GenBank/DDBJ whole genome shotgun (WGS) entry which is preliminary data.</text>
</comment>
<reference evidence="1 2" key="1">
    <citation type="submission" date="2024-09" db="EMBL/GenBank/DDBJ databases">
        <authorList>
            <person name="Sun Q."/>
            <person name="Mori K."/>
        </authorList>
    </citation>
    <scope>NUCLEOTIDE SEQUENCE [LARGE SCALE GENOMIC DNA]</scope>
    <source>
        <strain evidence="1 2">CCM 7765</strain>
    </source>
</reference>
<proteinExistence type="predicted"/>
<evidence type="ECO:0008006" key="3">
    <source>
        <dbReference type="Google" id="ProtNLM"/>
    </source>
</evidence>
<name>A0ABV6HDT9_9SPHI</name>
<accession>A0ABV6HDT9</accession>
<sequence>MDKHYGEIIEMVIRRNGYSISELSRLMKVNRRSIYNWFGQPRVKSEIIFKIGVTLRHDFSREFPELFNSEDFQMEFERKKEVFHDSIQHVEEVSYWKDKYISLLEEYNTALARQSQRYGISAAMA</sequence>
<dbReference type="Proteomes" id="UP001589774">
    <property type="component" value="Unassembled WGS sequence"/>
</dbReference>
<protein>
    <recommendedName>
        <fullName evidence="3">HTH cro/C1-type domain-containing protein</fullName>
    </recommendedName>
</protein>
<dbReference type="EMBL" id="JBHLWO010000001">
    <property type="protein sequence ID" value="MFC0317061.1"/>
    <property type="molecule type" value="Genomic_DNA"/>
</dbReference>
<evidence type="ECO:0000313" key="1">
    <source>
        <dbReference type="EMBL" id="MFC0317061.1"/>
    </source>
</evidence>
<keyword evidence="2" id="KW-1185">Reference proteome</keyword>
<evidence type="ECO:0000313" key="2">
    <source>
        <dbReference type="Proteomes" id="UP001589774"/>
    </source>
</evidence>
<dbReference type="RefSeq" id="WP_013664252.1">
    <property type="nucleotide sequence ID" value="NZ_JBHLWO010000001.1"/>
</dbReference>
<gene>
    <name evidence="1" type="ORF">ACFFI0_02025</name>
</gene>